<dbReference type="KEGG" id="mmb:Mmol_1786"/>
<evidence type="ECO:0000259" key="5">
    <source>
        <dbReference type="Pfam" id="PF00150"/>
    </source>
</evidence>
<dbReference type="HOGENOM" id="CLU_029718_0_0_4"/>
<reference evidence="6 7" key="2">
    <citation type="journal article" date="2011" name="J. Bacteriol.">
        <title>Genomes of three methylotrophs from a single niche uncover genetic and metabolic divergence of Methylophilaceae.</title>
        <authorList>
            <person name="Lapidus A."/>
            <person name="Clum A."/>
            <person name="Labutti K."/>
            <person name="Kaluzhnaya M.G."/>
            <person name="Lim S."/>
            <person name="Beck D.A."/>
            <person name="Glavina Del Rio T."/>
            <person name="Nolan M."/>
            <person name="Mavromatis K."/>
            <person name="Huntemann M."/>
            <person name="Lucas S."/>
            <person name="Lidstrom M.E."/>
            <person name="Ivanova N."/>
            <person name="Chistoserdova L."/>
        </authorList>
    </citation>
    <scope>NUCLEOTIDE SEQUENCE [LARGE SCALE GENOMIC DNA]</scope>
    <source>
        <strain evidence="7">JLW8 / ATCC BAA-1282 / DSM 17540</strain>
    </source>
</reference>
<sequence length="345" mass="39005">MYIDMQKLIRKLICMTLLSLLSCFHTNVNASTECSSAIRGVNLAGAEFAGDKLPAMAGKNYFFPKIEHLQRANNAGFNAIRLPISWESLQPNLYGALDETYANLLLSFLNQAYLNHQVVIVDVHNYGRYKKELIGSAQVPSEAFADMWKKLATILHKHPALYAYGLMNEPHHTQGLWHITAQFGLNAIREVDTSHLIYVAGDDWSSASSWPKSNPQPFVTDPSDKIVYEAHIYFDDDFSGRYAKPIGNVNLKARTEARLLPFVSWLKKYKQKGVIGEWGVPTDDPAYDDATETFLSITNTECLDWFVWVAGYMRPSYVLSLDSLDGKPKHLLQKLKDRLIKEPAN</sequence>
<dbReference type="OrthoDB" id="6769681at2"/>
<reference evidence="7" key="1">
    <citation type="submission" date="2009-07" db="EMBL/GenBank/DDBJ databases">
        <title>Complete sequence of Methylotenera mobilis JLW8.</title>
        <authorList>
            <consortium name="US DOE Joint Genome Institute"/>
            <person name="Lucas S."/>
            <person name="Copeland A."/>
            <person name="Lapidus A."/>
            <person name="Glavina del Rio T."/>
            <person name="Tice H."/>
            <person name="Bruce D."/>
            <person name="Goodwin L."/>
            <person name="Pitluck S."/>
            <person name="LaButti K.M."/>
            <person name="Clum A."/>
            <person name="Larimer F."/>
            <person name="Land M."/>
            <person name="Hauser L."/>
            <person name="Kyrpides N."/>
            <person name="Mikhailova N."/>
            <person name="Kayluzhnaya M."/>
            <person name="Chistoserdova L."/>
        </authorList>
    </citation>
    <scope>NUCLEOTIDE SEQUENCE [LARGE SCALE GENOMIC DNA]</scope>
    <source>
        <strain evidence="7">JLW8 / ATCC BAA-1282 / DSM 17540</strain>
    </source>
</reference>
<dbReference type="Gene3D" id="3.20.20.80">
    <property type="entry name" value="Glycosidases"/>
    <property type="match status" value="1"/>
</dbReference>
<dbReference type="EMBL" id="CP001672">
    <property type="protein sequence ID" value="ACT48690.1"/>
    <property type="molecule type" value="Genomic_DNA"/>
</dbReference>
<dbReference type="Pfam" id="PF00150">
    <property type="entry name" value="Cellulase"/>
    <property type="match status" value="1"/>
</dbReference>
<dbReference type="InterPro" id="IPR017853">
    <property type="entry name" value="GH"/>
</dbReference>
<feature type="domain" description="Glycoside hydrolase family 5" evidence="5">
    <location>
        <begin position="45"/>
        <end position="312"/>
    </location>
</feature>
<evidence type="ECO:0000256" key="3">
    <source>
        <dbReference type="RuleBase" id="RU361153"/>
    </source>
</evidence>
<dbReference type="PANTHER" id="PTHR34142">
    <property type="entry name" value="ENDO-BETA-1,4-GLUCANASE A"/>
    <property type="match status" value="1"/>
</dbReference>
<feature type="signal peptide" evidence="4">
    <location>
        <begin position="1"/>
        <end position="30"/>
    </location>
</feature>
<dbReference type="STRING" id="583345.Mmol_1786"/>
<evidence type="ECO:0000313" key="7">
    <source>
        <dbReference type="Proteomes" id="UP000002742"/>
    </source>
</evidence>
<comment type="similarity">
    <text evidence="3">Belongs to the glycosyl hydrolase 5 (cellulase A) family.</text>
</comment>
<proteinExistence type="inferred from homology"/>
<evidence type="ECO:0000313" key="6">
    <source>
        <dbReference type="EMBL" id="ACT48690.1"/>
    </source>
</evidence>
<dbReference type="AlphaFoldDB" id="C6WXP1"/>
<keyword evidence="4" id="KW-0732">Signal</keyword>
<gene>
    <name evidence="6" type="ordered locus">Mmol_1786</name>
</gene>
<dbReference type="PANTHER" id="PTHR34142:SF1">
    <property type="entry name" value="GLYCOSIDE HYDROLASE FAMILY 5 DOMAIN-CONTAINING PROTEIN"/>
    <property type="match status" value="1"/>
</dbReference>
<evidence type="ECO:0000256" key="2">
    <source>
        <dbReference type="ARBA" id="ARBA00023295"/>
    </source>
</evidence>
<dbReference type="SUPFAM" id="SSF51445">
    <property type="entry name" value="(Trans)glycosidases"/>
    <property type="match status" value="1"/>
</dbReference>
<dbReference type="eggNOG" id="COG2730">
    <property type="taxonomic scope" value="Bacteria"/>
</dbReference>
<keyword evidence="7" id="KW-1185">Reference proteome</keyword>
<dbReference type="CAZy" id="GH5">
    <property type="family name" value="Glycoside Hydrolase Family 5"/>
</dbReference>
<dbReference type="RefSeq" id="WP_015832725.1">
    <property type="nucleotide sequence ID" value="NC_012968.1"/>
</dbReference>
<name>C6WXP1_METML</name>
<dbReference type="GO" id="GO:0009251">
    <property type="term" value="P:glucan catabolic process"/>
    <property type="evidence" value="ECO:0007669"/>
    <property type="project" value="TreeGrafter"/>
</dbReference>
<dbReference type="InterPro" id="IPR001547">
    <property type="entry name" value="Glyco_hydro_5"/>
</dbReference>
<feature type="chain" id="PRO_5002973163" evidence="4">
    <location>
        <begin position="31"/>
        <end position="345"/>
    </location>
</feature>
<evidence type="ECO:0000256" key="4">
    <source>
        <dbReference type="SAM" id="SignalP"/>
    </source>
</evidence>
<organism evidence="6 7">
    <name type="scientific">Methylotenera mobilis (strain JLW8 / ATCC BAA-1282 / DSM 17540)</name>
    <dbReference type="NCBI Taxonomy" id="583345"/>
    <lineage>
        <taxon>Bacteria</taxon>
        <taxon>Pseudomonadati</taxon>
        <taxon>Pseudomonadota</taxon>
        <taxon>Betaproteobacteria</taxon>
        <taxon>Nitrosomonadales</taxon>
        <taxon>Methylophilaceae</taxon>
        <taxon>Methylotenera</taxon>
    </lineage>
</organism>
<keyword evidence="1 3" id="KW-0378">Hydrolase</keyword>
<dbReference type="PROSITE" id="PS51257">
    <property type="entry name" value="PROKAR_LIPOPROTEIN"/>
    <property type="match status" value="1"/>
</dbReference>
<keyword evidence="2 3" id="KW-0326">Glycosidase</keyword>
<accession>C6WXP1</accession>
<dbReference type="GO" id="GO:0004553">
    <property type="term" value="F:hydrolase activity, hydrolyzing O-glycosyl compounds"/>
    <property type="evidence" value="ECO:0007669"/>
    <property type="project" value="InterPro"/>
</dbReference>
<protein>
    <submittedName>
        <fullName evidence="6">Glycoside hydrolase family 5</fullName>
    </submittedName>
</protein>
<dbReference type="Proteomes" id="UP000002742">
    <property type="component" value="Chromosome"/>
</dbReference>
<evidence type="ECO:0000256" key="1">
    <source>
        <dbReference type="ARBA" id="ARBA00022801"/>
    </source>
</evidence>